<reference evidence="6 7" key="1">
    <citation type="submission" date="2017-05" db="EMBL/GenBank/DDBJ databases">
        <authorList>
            <person name="Varghese N."/>
            <person name="Submissions S."/>
        </authorList>
    </citation>
    <scope>NUCLEOTIDE SEQUENCE [LARGE SCALE GENOMIC DNA]</scope>
    <source>
        <strain evidence="6 7">DSM 19036</strain>
    </source>
</reference>
<dbReference type="RefSeq" id="WP_142530196.1">
    <property type="nucleotide sequence ID" value="NZ_CBCSJO010000001.1"/>
</dbReference>
<dbReference type="Proteomes" id="UP000320300">
    <property type="component" value="Unassembled WGS sequence"/>
</dbReference>
<name>A0A521FE96_9SPHI</name>
<evidence type="ECO:0000256" key="4">
    <source>
        <dbReference type="ARBA" id="ARBA00023163"/>
    </source>
</evidence>
<dbReference type="AlphaFoldDB" id="A0A521FE96"/>
<evidence type="ECO:0000313" key="6">
    <source>
        <dbReference type="EMBL" id="SMO94483.1"/>
    </source>
</evidence>
<evidence type="ECO:0000259" key="5">
    <source>
        <dbReference type="PROSITE" id="PS01124"/>
    </source>
</evidence>
<dbReference type="SUPFAM" id="SSF51215">
    <property type="entry name" value="Regulatory protein AraC"/>
    <property type="match status" value="1"/>
</dbReference>
<dbReference type="Gene3D" id="1.10.10.60">
    <property type="entry name" value="Homeodomain-like"/>
    <property type="match status" value="1"/>
</dbReference>
<evidence type="ECO:0000256" key="2">
    <source>
        <dbReference type="ARBA" id="ARBA00023015"/>
    </source>
</evidence>
<dbReference type="InterPro" id="IPR050204">
    <property type="entry name" value="AraC_XylS_family_regulators"/>
</dbReference>
<evidence type="ECO:0000256" key="3">
    <source>
        <dbReference type="ARBA" id="ARBA00023125"/>
    </source>
</evidence>
<dbReference type="PROSITE" id="PS01124">
    <property type="entry name" value="HTH_ARAC_FAMILY_2"/>
    <property type="match status" value="1"/>
</dbReference>
<keyword evidence="1" id="KW-0963">Cytoplasm</keyword>
<dbReference type="InterPro" id="IPR054015">
    <property type="entry name" value="ExsA-like_N"/>
</dbReference>
<dbReference type="InterPro" id="IPR037923">
    <property type="entry name" value="HTH-like"/>
</dbReference>
<dbReference type="SUPFAM" id="SSF46689">
    <property type="entry name" value="Homeodomain-like"/>
    <property type="match status" value="1"/>
</dbReference>
<dbReference type="InterPro" id="IPR009057">
    <property type="entry name" value="Homeodomain-like_sf"/>
</dbReference>
<dbReference type="Pfam" id="PF12833">
    <property type="entry name" value="HTH_18"/>
    <property type="match status" value="1"/>
</dbReference>
<feature type="domain" description="HTH araC/xylS-type" evidence="5">
    <location>
        <begin position="171"/>
        <end position="269"/>
    </location>
</feature>
<keyword evidence="3" id="KW-0238">DNA-binding</keyword>
<dbReference type="OrthoDB" id="4480133at2"/>
<dbReference type="Pfam" id="PF22200">
    <property type="entry name" value="ExsA_N"/>
    <property type="match status" value="1"/>
</dbReference>
<dbReference type="EMBL" id="FXTN01000011">
    <property type="protein sequence ID" value="SMO94483.1"/>
    <property type="molecule type" value="Genomic_DNA"/>
</dbReference>
<dbReference type="SMART" id="SM00342">
    <property type="entry name" value="HTH_ARAC"/>
    <property type="match status" value="1"/>
</dbReference>
<evidence type="ECO:0000256" key="1">
    <source>
        <dbReference type="ARBA" id="ARBA00022490"/>
    </source>
</evidence>
<dbReference type="InterPro" id="IPR018060">
    <property type="entry name" value="HTH_AraC"/>
</dbReference>
<dbReference type="GO" id="GO:0043565">
    <property type="term" value="F:sequence-specific DNA binding"/>
    <property type="evidence" value="ECO:0007669"/>
    <property type="project" value="InterPro"/>
</dbReference>
<accession>A0A521FE96</accession>
<evidence type="ECO:0000313" key="7">
    <source>
        <dbReference type="Proteomes" id="UP000320300"/>
    </source>
</evidence>
<sequence>MAVKRENKYAEMVLSCSEDHQYRAEKVLDDHALVRVVSGELKVIQANKTFIFNAGDTLLFPRNQLSTLVKTAKDGRAYKSIVIRLASAQLREYYTKNQYDQLQAHTVGIVPLDKNVLLESFFSSVVPYFDLDKQLPQKILTLKINEAVEILRNINKDVDNILSDFTEPGRINLADFMEKNYIFNIPLVKFSALTGRSLTTFKRDFEKAFHLSPQRWLTQKRLELAHYYISENHLKPINVYYEVGFENLSHFSRAFKKQFGYAPTSINQG</sequence>
<proteinExistence type="predicted"/>
<dbReference type="PANTHER" id="PTHR46796">
    <property type="entry name" value="HTH-TYPE TRANSCRIPTIONAL ACTIVATOR RHAS-RELATED"/>
    <property type="match status" value="1"/>
</dbReference>
<dbReference type="GO" id="GO:0003700">
    <property type="term" value="F:DNA-binding transcription factor activity"/>
    <property type="evidence" value="ECO:0007669"/>
    <property type="project" value="InterPro"/>
</dbReference>
<keyword evidence="2" id="KW-0805">Transcription regulation</keyword>
<gene>
    <name evidence="6" type="ORF">SAMN06265348_111233</name>
</gene>
<keyword evidence="4" id="KW-0804">Transcription</keyword>
<organism evidence="6 7">
    <name type="scientific">Pedobacter westerhofensis</name>
    <dbReference type="NCBI Taxonomy" id="425512"/>
    <lineage>
        <taxon>Bacteria</taxon>
        <taxon>Pseudomonadati</taxon>
        <taxon>Bacteroidota</taxon>
        <taxon>Sphingobacteriia</taxon>
        <taxon>Sphingobacteriales</taxon>
        <taxon>Sphingobacteriaceae</taxon>
        <taxon>Pedobacter</taxon>
    </lineage>
</organism>
<dbReference type="PANTHER" id="PTHR46796:SF13">
    <property type="entry name" value="HTH-TYPE TRANSCRIPTIONAL ACTIVATOR RHAS"/>
    <property type="match status" value="1"/>
</dbReference>
<protein>
    <submittedName>
        <fullName evidence="6">Transcriptional regulator, AraC family</fullName>
    </submittedName>
</protein>
<keyword evidence="7" id="KW-1185">Reference proteome</keyword>